<dbReference type="EMBL" id="NUIL01000015">
    <property type="protein sequence ID" value="PGO29191.1"/>
    <property type="molecule type" value="Genomic_DNA"/>
</dbReference>
<accession>A0A2B9Q429</accession>
<protein>
    <recommendedName>
        <fullName evidence="3">DHHA1 domain-containing protein</fullName>
    </recommendedName>
</protein>
<dbReference type="PANTHER" id="PTHR42146:SF1">
    <property type="entry name" value="OLIGORIBONUCLEASE NRNB"/>
    <property type="match status" value="1"/>
</dbReference>
<evidence type="ECO:0008006" key="3">
    <source>
        <dbReference type="Google" id="ProtNLM"/>
    </source>
</evidence>
<dbReference type="AlphaFoldDB" id="A0A2B9Q429"/>
<dbReference type="Proteomes" id="UP000223777">
    <property type="component" value="Unassembled WGS sequence"/>
</dbReference>
<evidence type="ECO:0000313" key="2">
    <source>
        <dbReference type="Proteomes" id="UP000223777"/>
    </source>
</evidence>
<dbReference type="Gene3D" id="3.10.310.30">
    <property type="match status" value="1"/>
</dbReference>
<sequence>MSTTTNGMLGKWSKVKLFTHNDLDGIGCQIVGRLAFDDIDTTIVRNPQDASKKVAEFVNSGEFTNYDKIFITDISVDEATAELIDNLEWEVHRFSLLDHHGTAEFLNKYNWAEVIVKGALGKNSGTNMFFEFLSMHGFFNREIYRDALIIFVEKVRRYDSWEWKEIYNDLEASSLNQLFWLLGQSKFAETFIKRFKYSNIFTVREGSWRHMFSDGDKVVIDIDNDKKESYIDRKEKQMKVKNLLGNKVGLVFAEQYISELGNVLSERHQDLKYIVMIDMGSKRVSYRTTHNDIDLGKDVAKVYGGGGHAKASGSSFGDKVLDLSFNVIFGLGFIGKLTKIIDKITKK</sequence>
<comment type="caution">
    <text evidence="1">The sequence shown here is derived from an EMBL/GenBank/DDBJ whole genome shotgun (WGS) entry which is preliminary data.</text>
</comment>
<dbReference type="PANTHER" id="PTHR42146">
    <property type="entry name" value="3',5'-CYCLIC-NUCLEOTIDE PHOSPHODIESTERASE"/>
    <property type="match status" value="1"/>
</dbReference>
<dbReference type="RefSeq" id="WP_098764305.1">
    <property type="nucleotide sequence ID" value="NZ_NUIL01000015.1"/>
</dbReference>
<dbReference type="InterPro" id="IPR052968">
    <property type="entry name" value="Nucleotide_metab_enz"/>
</dbReference>
<gene>
    <name evidence="1" type="ORF">CN984_12150</name>
</gene>
<proteinExistence type="predicted"/>
<reference evidence="1 2" key="1">
    <citation type="submission" date="2017-09" db="EMBL/GenBank/DDBJ databases">
        <title>Large-scale bioinformatics analysis of Bacillus genomes uncovers conserved roles of natural products in bacterial physiology.</title>
        <authorList>
            <consortium name="Agbiome Team Llc"/>
            <person name="Bleich R.M."/>
            <person name="Grubbs K.J."/>
            <person name="Santa Maria K.C."/>
            <person name="Allen S.E."/>
            <person name="Farag S."/>
            <person name="Shank E.A."/>
            <person name="Bowers A."/>
        </authorList>
    </citation>
    <scope>NUCLEOTIDE SEQUENCE [LARGE SCALE GENOMIC DNA]</scope>
    <source>
        <strain evidence="1 2">AFS050027</strain>
    </source>
</reference>
<evidence type="ECO:0000313" key="1">
    <source>
        <dbReference type="EMBL" id="PGO29191.1"/>
    </source>
</evidence>
<dbReference type="SUPFAM" id="SSF64182">
    <property type="entry name" value="DHH phosphoesterases"/>
    <property type="match status" value="1"/>
</dbReference>
<name>A0A2B9Q429_BACCE</name>
<organism evidence="1 2">
    <name type="scientific">Bacillus cereus</name>
    <dbReference type="NCBI Taxonomy" id="1396"/>
    <lineage>
        <taxon>Bacteria</taxon>
        <taxon>Bacillati</taxon>
        <taxon>Bacillota</taxon>
        <taxon>Bacilli</taxon>
        <taxon>Bacillales</taxon>
        <taxon>Bacillaceae</taxon>
        <taxon>Bacillus</taxon>
        <taxon>Bacillus cereus group</taxon>
    </lineage>
</organism>
<dbReference type="InterPro" id="IPR038763">
    <property type="entry name" value="DHH_sf"/>
</dbReference>